<reference evidence="2 3" key="1">
    <citation type="submission" date="2016-02" db="EMBL/GenBank/DDBJ databases">
        <authorList>
            <consortium name="Pathogen Informatics"/>
        </authorList>
    </citation>
    <scope>NUCLEOTIDE SEQUENCE [LARGE SCALE GENOMIC DNA]</scope>
    <source>
        <strain evidence="2 3">LSS79</strain>
    </source>
</reference>
<protein>
    <submittedName>
        <fullName evidence="2">Uncharacterized protein</fullName>
    </submittedName>
</protein>
<gene>
    <name evidence="2" type="ORF">ERS132441_01460</name>
</gene>
<accession>A0A0Z8MKC4</accession>
<feature type="chain" id="PRO_5009809692" evidence="1">
    <location>
        <begin position="30"/>
        <end position="116"/>
    </location>
</feature>
<proteinExistence type="predicted"/>
<evidence type="ECO:0000256" key="1">
    <source>
        <dbReference type="SAM" id="SignalP"/>
    </source>
</evidence>
<evidence type="ECO:0000313" key="2">
    <source>
        <dbReference type="EMBL" id="CYV95319.1"/>
    </source>
</evidence>
<organism evidence="2 3">
    <name type="scientific">Streptococcus suis</name>
    <dbReference type="NCBI Taxonomy" id="1307"/>
    <lineage>
        <taxon>Bacteria</taxon>
        <taxon>Bacillati</taxon>
        <taxon>Bacillota</taxon>
        <taxon>Bacilli</taxon>
        <taxon>Lactobacillales</taxon>
        <taxon>Streptococcaceae</taxon>
        <taxon>Streptococcus</taxon>
    </lineage>
</organism>
<dbReference type="Proteomes" id="UP000075193">
    <property type="component" value="Unassembled WGS sequence"/>
</dbReference>
<dbReference type="RefSeq" id="WP_044679222.1">
    <property type="nucleotide sequence ID" value="NZ_CEDF01000086.1"/>
</dbReference>
<keyword evidence="1" id="KW-0732">Signal</keyword>
<evidence type="ECO:0000313" key="3">
    <source>
        <dbReference type="Proteomes" id="UP000075193"/>
    </source>
</evidence>
<dbReference type="EMBL" id="FIIC01000018">
    <property type="protein sequence ID" value="CYV95319.1"/>
    <property type="molecule type" value="Genomic_DNA"/>
</dbReference>
<feature type="signal peptide" evidence="1">
    <location>
        <begin position="1"/>
        <end position="29"/>
    </location>
</feature>
<name>A0A0Z8MKC4_STRSU</name>
<dbReference type="AlphaFoldDB" id="A0A0Z8MKC4"/>
<sequence length="116" mass="13077">MKQANSKLAALTLITTLAVATFASTTAYANDNIWTGDQAVARNHKPITNEQLQKTIGNKNQNHITIQARFGEDKIKSQGIKILGPVETQQPKTPENSSWFWKLWNRFTTFVKNIFS</sequence>